<evidence type="ECO:0000259" key="6">
    <source>
        <dbReference type="Pfam" id="PF00303"/>
    </source>
</evidence>
<dbReference type="RefSeq" id="WP_004076783.1">
    <property type="nucleotide sequence ID" value="NZ_CM001436.1"/>
</dbReference>
<evidence type="ECO:0000256" key="5">
    <source>
        <dbReference type="HAMAP-Rule" id="MF_01686"/>
    </source>
</evidence>
<dbReference type="InterPro" id="IPR045097">
    <property type="entry name" value="Thymidate_synth/dCMP_Mease"/>
</dbReference>
<dbReference type="InterPro" id="IPR036926">
    <property type="entry name" value="Thymidate_synth/dCMP_Mease_sf"/>
</dbReference>
<organism evidence="7 8">
    <name type="scientific">Methanoplanus limicola DSM 2279</name>
    <dbReference type="NCBI Taxonomy" id="937775"/>
    <lineage>
        <taxon>Archaea</taxon>
        <taxon>Methanobacteriati</taxon>
        <taxon>Methanobacteriota</taxon>
        <taxon>Stenosarchaea group</taxon>
        <taxon>Methanomicrobia</taxon>
        <taxon>Methanomicrobiales</taxon>
        <taxon>Methanomicrobiaceae</taxon>
        <taxon>Methanoplanus</taxon>
    </lineage>
</organism>
<dbReference type="EC" id="2.1.1.-" evidence="5"/>
<dbReference type="OrthoDB" id="50118at2157"/>
<dbReference type="GO" id="GO:0005829">
    <property type="term" value="C:cytosol"/>
    <property type="evidence" value="ECO:0007669"/>
    <property type="project" value="TreeGrafter"/>
</dbReference>
<evidence type="ECO:0000313" key="8">
    <source>
        <dbReference type="Proteomes" id="UP000005741"/>
    </source>
</evidence>
<evidence type="ECO:0000256" key="3">
    <source>
        <dbReference type="ARBA" id="ARBA00022679"/>
    </source>
</evidence>
<dbReference type="Proteomes" id="UP000005741">
    <property type="component" value="Chromosome"/>
</dbReference>
<dbReference type="GO" id="GO:0032259">
    <property type="term" value="P:methylation"/>
    <property type="evidence" value="ECO:0007669"/>
    <property type="project" value="UniProtKB-KW"/>
</dbReference>
<sequence>MFNIRAFSIGKGHEEAIKTILKHGCCLLTEDGEKTIELPEPLNIHVRDPFEEYMISPYNMFGEGAMKQYVHDLLHGTESEFAYTYHDRLFDHPVKDGENYLGDGDKKGIDQIEYIVQKLKEEPNSRRALGITWFPPKDTKSGNPPCLQRIQCLLRDNNLNMHVEFRSNDMLSALGANMYALVNLQKMIAERLDAGTGWYSHTSVSAHIYHERDYEELSRYIRGLGLKDIPEKMK</sequence>
<feature type="domain" description="Thymidylate synthase/dCMP hydroxymethylase" evidence="6">
    <location>
        <begin position="83"/>
        <end position="212"/>
    </location>
</feature>
<name>H1YYF4_9EURY</name>
<dbReference type="NCBIfam" id="TIGR03283">
    <property type="entry name" value="thy_syn_methano"/>
    <property type="match status" value="1"/>
</dbReference>
<dbReference type="CDD" id="cd00351">
    <property type="entry name" value="TS_Pyrimidine_HMase"/>
    <property type="match status" value="1"/>
</dbReference>
<dbReference type="Gene3D" id="3.30.572.10">
    <property type="entry name" value="Thymidylate synthase/dCMP hydroxymethylase domain"/>
    <property type="match status" value="1"/>
</dbReference>
<accession>H1YYF4</accession>
<dbReference type="SUPFAM" id="SSF55831">
    <property type="entry name" value="Thymidylate synthase/dCMP hydroxymethylase"/>
    <property type="match status" value="1"/>
</dbReference>
<evidence type="ECO:0000256" key="2">
    <source>
        <dbReference type="ARBA" id="ARBA00022603"/>
    </source>
</evidence>
<gene>
    <name evidence="5" type="primary">thyA</name>
    <name evidence="7" type="ORF">Metlim_0930</name>
</gene>
<dbReference type="GO" id="GO:0004799">
    <property type="term" value="F:thymidylate synthase activity"/>
    <property type="evidence" value="ECO:0007669"/>
    <property type="project" value="UniProtKB-UniRule"/>
</dbReference>
<dbReference type="EMBL" id="CM001436">
    <property type="protein sequence ID" value="EHQ35052.1"/>
    <property type="molecule type" value="Genomic_DNA"/>
</dbReference>
<dbReference type="UniPathway" id="UPA00575"/>
<evidence type="ECO:0000256" key="4">
    <source>
        <dbReference type="ARBA" id="ARBA00022727"/>
    </source>
</evidence>
<feature type="active site" evidence="5">
    <location>
        <position position="146"/>
    </location>
</feature>
<keyword evidence="8" id="KW-1185">Reference proteome</keyword>
<reference evidence="7 8" key="1">
    <citation type="submission" date="2011-10" db="EMBL/GenBank/DDBJ databases">
        <title>The Improved High-Quality Draft genome of Methanoplanus limicola DSM 2279.</title>
        <authorList>
            <consortium name="US DOE Joint Genome Institute (JGI-PGF)"/>
            <person name="Lucas S."/>
            <person name="Copeland A."/>
            <person name="Lapidus A."/>
            <person name="Glavina del Rio T."/>
            <person name="Dalin E."/>
            <person name="Tice H."/>
            <person name="Bruce D."/>
            <person name="Goodwin L."/>
            <person name="Pitluck S."/>
            <person name="Peters L."/>
            <person name="Mikhailova N."/>
            <person name="Lu M."/>
            <person name="Kyrpides N."/>
            <person name="Mavromatis K."/>
            <person name="Ivanova N."/>
            <person name="Markowitz V."/>
            <person name="Cheng J.-F."/>
            <person name="Hugenholtz P."/>
            <person name="Woyke T."/>
            <person name="Wu D."/>
            <person name="Wirth R."/>
            <person name="Brambilla E.-M."/>
            <person name="Klenk H.-P."/>
            <person name="Eisen J.A."/>
        </authorList>
    </citation>
    <scope>NUCLEOTIDE SEQUENCE [LARGE SCALE GENOMIC DNA]</scope>
    <source>
        <strain evidence="7 8">DSM 2279</strain>
    </source>
</reference>
<keyword evidence="2 5" id="KW-0489">Methyltransferase</keyword>
<dbReference type="AlphaFoldDB" id="H1YYF4"/>
<dbReference type="Pfam" id="PF00303">
    <property type="entry name" value="Thymidylat_synt"/>
    <property type="match status" value="1"/>
</dbReference>
<keyword evidence="4 5" id="KW-0545">Nucleotide biosynthesis</keyword>
<comment type="similarity">
    <text evidence="5">Belongs to the thymidylate synthase family. Archaeal-type ThyA subfamily.</text>
</comment>
<dbReference type="STRING" id="937775.Metlim_0930"/>
<comment type="function">
    <text evidence="5">May catalyze the biosynthesis of dTMP using an unknown cosubstrate.</text>
</comment>
<comment type="subcellular location">
    <subcellularLocation>
        <location evidence="5">Cytoplasm</location>
    </subcellularLocation>
</comment>
<comment type="pathway">
    <text evidence="5">Pyrimidine metabolism; dTTP biosynthesis.</text>
</comment>
<dbReference type="HAMAP" id="MF_01686">
    <property type="entry name" value="Thymidy_synth_arch"/>
    <property type="match status" value="1"/>
</dbReference>
<dbReference type="PIRSF" id="PIRSF036752">
    <property type="entry name" value="TSase_MJ051"/>
    <property type="match status" value="1"/>
</dbReference>
<protein>
    <recommendedName>
        <fullName evidence="5">Putative thymidylate synthase</fullName>
        <shortName evidence="5">TS</shortName>
        <shortName evidence="5">TSase</shortName>
        <ecNumber evidence="5">2.1.1.-</ecNumber>
    </recommendedName>
</protein>
<dbReference type="HOGENOM" id="CLU_084975_0_0_2"/>
<dbReference type="GO" id="GO:0006231">
    <property type="term" value="P:dTMP biosynthetic process"/>
    <property type="evidence" value="ECO:0007669"/>
    <property type="project" value="UniProtKB-UniRule"/>
</dbReference>
<dbReference type="FunCoup" id="H1YYF4">
    <property type="interactions" value="19"/>
</dbReference>
<dbReference type="InterPro" id="IPR014620">
    <property type="entry name" value="Thymidylate_synthase_arc"/>
</dbReference>
<dbReference type="GO" id="GO:0006235">
    <property type="term" value="P:dTTP biosynthetic process"/>
    <property type="evidence" value="ECO:0007669"/>
    <property type="project" value="UniProtKB-UniRule"/>
</dbReference>
<comment type="subunit">
    <text evidence="5">Monomer.</text>
</comment>
<dbReference type="InterPro" id="IPR023451">
    <property type="entry name" value="Thymidate_synth/dCMP_Mease_dom"/>
</dbReference>
<dbReference type="PANTHER" id="PTHR11548">
    <property type="entry name" value="THYMIDYLATE SYNTHASE 1"/>
    <property type="match status" value="1"/>
</dbReference>
<keyword evidence="1 5" id="KW-0963">Cytoplasm</keyword>
<proteinExistence type="inferred from homology"/>
<evidence type="ECO:0000256" key="1">
    <source>
        <dbReference type="ARBA" id="ARBA00022490"/>
    </source>
</evidence>
<dbReference type="InParanoid" id="H1YYF4"/>
<dbReference type="PANTHER" id="PTHR11548:SF1">
    <property type="entry name" value="THYMIDYLATE SYNTHASE 1"/>
    <property type="match status" value="1"/>
</dbReference>
<keyword evidence="3 5" id="KW-0808">Transferase</keyword>
<evidence type="ECO:0000313" key="7">
    <source>
        <dbReference type="EMBL" id="EHQ35052.1"/>
    </source>
</evidence>